<sequence length="122" mass="12968">MTKHFDVSALQASVVTVHANSADYQRVALLQAFAGAVSNPGEVSGGPLSQVLAEQTALIEGIILAPARDTADAAAKVRLLLEYVMPANWRGADEDLDWDIAMARRLLLSLAGLDPMADPITR</sequence>
<comment type="caution">
    <text evidence="1">The sequence shown here is derived from an EMBL/GenBank/DDBJ whole genome shotgun (WGS) entry which is preliminary data.</text>
</comment>
<proteinExistence type="predicted"/>
<dbReference type="RefSeq" id="WP_055728804.1">
    <property type="nucleotide sequence ID" value="NZ_LMAR01000044.1"/>
</dbReference>
<organism evidence="1 2">
    <name type="scientific">Bosea thiooxidans</name>
    <dbReference type="NCBI Taxonomy" id="53254"/>
    <lineage>
        <taxon>Bacteria</taxon>
        <taxon>Pseudomonadati</taxon>
        <taxon>Pseudomonadota</taxon>
        <taxon>Alphaproteobacteria</taxon>
        <taxon>Hyphomicrobiales</taxon>
        <taxon>Boseaceae</taxon>
        <taxon>Bosea</taxon>
    </lineage>
</organism>
<dbReference type="EMBL" id="LMAR01000044">
    <property type="protein sequence ID" value="KQK30004.1"/>
    <property type="molecule type" value="Genomic_DNA"/>
</dbReference>
<protein>
    <submittedName>
        <fullName evidence="1">Uncharacterized protein</fullName>
    </submittedName>
</protein>
<dbReference type="Proteomes" id="UP000051562">
    <property type="component" value="Unassembled WGS sequence"/>
</dbReference>
<keyword evidence="2" id="KW-1185">Reference proteome</keyword>
<name>A0A0Q3L048_9HYPH</name>
<evidence type="ECO:0000313" key="1">
    <source>
        <dbReference type="EMBL" id="KQK30004.1"/>
    </source>
</evidence>
<reference evidence="1 2" key="1">
    <citation type="submission" date="2015-10" db="EMBL/GenBank/DDBJ databases">
        <title>Draft genome of Bosea thiooxidans.</title>
        <authorList>
            <person name="Wang X."/>
        </authorList>
    </citation>
    <scope>NUCLEOTIDE SEQUENCE [LARGE SCALE GENOMIC DNA]</scope>
    <source>
        <strain evidence="1 2">CGMCC 9174</strain>
    </source>
</reference>
<gene>
    <name evidence="1" type="ORF">ARD30_16280</name>
</gene>
<evidence type="ECO:0000313" key="2">
    <source>
        <dbReference type="Proteomes" id="UP000051562"/>
    </source>
</evidence>
<accession>A0A0Q3L048</accession>
<dbReference type="AlphaFoldDB" id="A0A0Q3L048"/>